<evidence type="ECO:0000259" key="2">
    <source>
        <dbReference type="Pfam" id="PF13946"/>
    </source>
</evidence>
<evidence type="ECO:0000256" key="1">
    <source>
        <dbReference type="SAM" id="MobiDB-lite"/>
    </source>
</evidence>
<name>A0ABW9ZLT7_9HYPH</name>
<accession>A0ABW9ZLT7</accession>
<dbReference type="InterPro" id="IPR025282">
    <property type="entry name" value="DUF4214"/>
</dbReference>
<keyword evidence="4" id="KW-1185">Reference proteome</keyword>
<feature type="region of interest" description="Disordered" evidence="1">
    <location>
        <begin position="223"/>
        <end position="255"/>
    </location>
</feature>
<organism evidence="3 4">
    <name type="scientific">Pannonibacter tanglangensis</name>
    <dbReference type="NCBI Taxonomy" id="2750084"/>
    <lineage>
        <taxon>Bacteria</taxon>
        <taxon>Pseudomonadati</taxon>
        <taxon>Pseudomonadota</taxon>
        <taxon>Alphaproteobacteria</taxon>
        <taxon>Hyphomicrobiales</taxon>
        <taxon>Stappiaceae</taxon>
        <taxon>Pannonibacter</taxon>
    </lineage>
</organism>
<comment type="caution">
    <text evidence="3">The sequence shown here is derived from an EMBL/GenBank/DDBJ whole genome shotgun (WGS) entry which is preliminary data.</text>
</comment>
<dbReference type="Gene3D" id="1.10.3130.20">
    <property type="entry name" value="Phycobilisome linker domain"/>
    <property type="match status" value="1"/>
</dbReference>
<dbReference type="Pfam" id="PF13946">
    <property type="entry name" value="DUF4214"/>
    <property type="match status" value="1"/>
</dbReference>
<evidence type="ECO:0000313" key="4">
    <source>
        <dbReference type="Proteomes" id="UP000541347"/>
    </source>
</evidence>
<protein>
    <submittedName>
        <fullName evidence="3">DUF4214 domain-containing protein</fullName>
    </submittedName>
</protein>
<feature type="domain" description="DUF4214" evidence="2">
    <location>
        <begin position="97"/>
        <end position="160"/>
    </location>
</feature>
<evidence type="ECO:0000313" key="3">
    <source>
        <dbReference type="EMBL" id="NBN63989.1"/>
    </source>
</evidence>
<sequence>MSTMTTSALIKQYFNNILQREPKGSELSHWSMTIDSGILNAVQARDALAGSAEAMNYGAQIIRIYQAAFGRVPDTVGMKGWTTMLREDPTALFKIAGGFVNSLEWKTRYGDSSVSDTVLQALYVNVLGRSATVREIMDWKATGQSMSQILVGFSNSEEFTLNASRGVIKLLDAAGSVTSDKLSTVFDGKTKLTVVHGTKWPMQDHALSSDPVDADKGLVADTGAADDLRPEGGAKVPASGSGEGDHQKPGLDHASAETVRPAADIATDISGASVEPVDIESLILAAVEQDPTEPAAAASREVTVWHQSAEPVTLIGIADPA</sequence>
<reference evidence="3 4" key="1">
    <citation type="submission" date="2020-01" db="EMBL/GenBank/DDBJ databases">
        <authorList>
            <person name="Peng S.Y."/>
            <person name="Li J."/>
            <person name="Wang M."/>
            <person name="Wang L."/>
            <person name="Wang C.Q."/>
            <person name="Wang J.R."/>
        </authorList>
    </citation>
    <scope>NUCLEOTIDE SEQUENCE [LARGE SCALE GENOMIC DNA]</scope>
    <source>
        <strain evidence="3 4">XCT-34</strain>
    </source>
</reference>
<feature type="compositionally biased region" description="Basic and acidic residues" evidence="1">
    <location>
        <begin position="243"/>
        <end position="255"/>
    </location>
</feature>
<gene>
    <name evidence="3" type="ORF">GWI71_09880</name>
</gene>
<dbReference type="EMBL" id="JAABLP010000002">
    <property type="protein sequence ID" value="NBN63989.1"/>
    <property type="molecule type" value="Genomic_DNA"/>
</dbReference>
<dbReference type="RefSeq" id="WP_161675937.1">
    <property type="nucleotide sequence ID" value="NZ_JAABLP010000002.1"/>
</dbReference>
<proteinExistence type="predicted"/>
<dbReference type="InterPro" id="IPR038255">
    <property type="entry name" value="PBS_linker_sf"/>
</dbReference>
<dbReference type="Proteomes" id="UP000541347">
    <property type="component" value="Unassembled WGS sequence"/>
</dbReference>